<dbReference type="Proteomes" id="UP000192936">
    <property type="component" value="Unassembled WGS sequence"/>
</dbReference>
<evidence type="ECO:0000313" key="2">
    <source>
        <dbReference type="Proteomes" id="UP000192936"/>
    </source>
</evidence>
<evidence type="ECO:0000313" key="1">
    <source>
        <dbReference type="EMBL" id="SMF67258.1"/>
    </source>
</evidence>
<sequence>MPVMDADQRRKLEDQLLRKAEEAIRTLRREAESGDPARVDSLAEAMAGLLKTREFPSLRAAEFRELTRAIQRGAYQRSVDSLLIQAERCGHHGDEKGRNALLTKAKDHFAKALRFGADDEFRHGVERRVQATLMTSKDGVDDRTKQAAKHKLDQHDVGAKPPNGIERRRAIRYMDPVLAVEAEGRRCTTINWSTRGLLVDLPPEEFSHAVGGKLRLDLHCPEIPETVGPDKTSHRVGGRQIAHVVRLDPDRRAVALSFPDISTVMLDLIHAMKEAGIKPEPER</sequence>
<name>A0A1X7GBM7_9PROT</name>
<dbReference type="OrthoDB" id="7302418at2"/>
<dbReference type="EMBL" id="FXAK01000007">
    <property type="protein sequence ID" value="SMF67258.1"/>
    <property type="molecule type" value="Genomic_DNA"/>
</dbReference>
<organism evidence="1 2">
    <name type="scientific">Azospirillum oryzae</name>
    <dbReference type="NCBI Taxonomy" id="286727"/>
    <lineage>
        <taxon>Bacteria</taxon>
        <taxon>Pseudomonadati</taxon>
        <taxon>Pseudomonadota</taxon>
        <taxon>Alphaproteobacteria</taxon>
        <taxon>Rhodospirillales</taxon>
        <taxon>Azospirillaceae</taxon>
        <taxon>Azospirillum</taxon>
    </lineage>
</organism>
<dbReference type="RefSeq" id="WP_085087857.1">
    <property type="nucleotide sequence ID" value="NZ_FXAK01000007.1"/>
</dbReference>
<accession>A0A1X7GBM7</accession>
<protein>
    <recommendedName>
        <fullName evidence="3">PilZ domain-containing protein</fullName>
    </recommendedName>
</protein>
<gene>
    <name evidence="1" type="ORF">SAMN02982917_3585</name>
</gene>
<evidence type="ECO:0008006" key="3">
    <source>
        <dbReference type="Google" id="ProtNLM"/>
    </source>
</evidence>
<dbReference type="AlphaFoldDB" id="A0A1X7GBM7"/>
<reference evidence="1 2" key="1">
    <citation type="submission" date="2017-04" db="EMBL/GenBank/DDBJ databases">
        <authorList>
            <person name="Afonso C.L."/>
            <person name="Miller P.J."/>
            <person name="Scott M.A."/>
            <person name="Spackman E."/>
            <person name="Goraichik I."/>
            <person name="Dimitrov K.M."/>
            <person name="Suarez D.L."/>
            <person name="Swayne D.E."/>
        </authorList>
    </citation>
    <scope>NUCLEOTIDE SEQUENCE [LARGE SCALE GENOMIC DNA]</scope>
    <source>
        <strain evidence="1 2">A2P</strain>
    </source>
</reference>
<proteinExistence type="predicted"/>